<dbReference type="Proteomes" id="UP001589818">
    <property type="component" value="Unassembled WGS sequence"/>
</dbReference>
<evidence type="ECO:0000256" key="1">
    <source>
        <dbReference type="SAM" id="MobiDB-lite"/>
    </source>
</evidence>
<evidence type="ECO:0000256" key="2">
    <source>
        <dbReference type="SAM" id="Phobius"/>
    </source>
</evidence>
<accession>A0ABV6JJU3</accession>
<keyword evidence="2" id="KW-0472">Membrane</keyword>
<dbReference type="EMBL" id="JBHLVF010000047">
    <property type="protein sequence ID" value="MFC0396192.1"/>
    <property type="molecule type" value="Genomic_DNA"/>
</dbReference>
<gene>
    <name evidence="3" type="ORF">ACFFJ8_33050</name>
</gene>
<evidence type="ECO:0000313" key="3">
    <source>
        <dbReference type="EMBL" id="MFC0396192.1"/>
    </source>
</evidence>
<keyword evidence="2" id="KW-0812">Transmembrane</keyword>
<feature type="region of interest" description="Disordered" evidence="1">
    <location>
        <begin position="222"/>
        <end position="252"/>
    </location>
</feature>
<keyword evidence="4" id="KW-1185">Reference proteome</keyword>
<feature type="compositionally biased region" description="Basic and acidic residues" evidence="1">
    <location>
        <begin position="236"/>
        <end position="245"/>
    </location>
</feature>
<feature type="transmembrane region" description="Helical" evidence="2">
    <location>
        <begin position="30"/>
        <end position="50"/>
    </location>
</feature>
<proteinExistence type="predicted"/>
<comment type="caution">
    <text evidence="3">The sequence shown here is derived from an EMBL/GenBank/DDBJ whole genome shotgun (WGS) entry which is preliminary data.</text>
</comment>
<evidence type="ECO:0000313" key="4">
    <source>
        <dbReference type="Proteomes" id="UP001589818"/>
    </source>
</evidence>
<organism evidence="3 4">
    <name type="scientific">Paenibacillus mendelii</name>
    <dbReference type="NCBI Taxonomy" id="206163"/>
    <lineage>
        <taxon>Bacteria</taxon>
        <taxon>Bacillati</taxon>
        <taxon>Bacillota</taxon>
        <taxon>Bacilli</taxon>
        <taxon>Bacillales</taxon>
        <taxon>Paenibacillaceae</taxon>
        <taxon>Paenibacillus</taxon>
    </lineage>
</organism>
<reference evidence="3 4" key="1">
    <citation type="submission" date="2024-09" db="EMBL/GenBank/DDBJ databases">
        <authorList>
            <person name="Sun Q."/>
            <person name="Mori K."/>
        </authorList>
    </citation>
    <scope>NUCLEOTIDE SEQUENCE [LARGE SCALE GENOMIC DNA]</scope>
    <source>
        <strain evidence="3 4">CCM 4839</strain>
    </source>
</reference>
<keyword evidence="2" id="KW-1133">Transmembrane helix</keyword>
<protein>
    <submittedName>
        <fullName evidence="3">Pilus assembly protein</fullName>
    </submittedName>
</protein>
<name>A0ABV6JJU3_9BACL</name>
<sequence>MIKRIKYLVKTLARYRNRGEEGSFTLESSLVFPTLFVALLAMLLFSMYVYQKVAMYYVTSVAAERAAFRWDNSHRDAVSGMAPNNLYDGLYWRMGSDGALQSLFQLDDAEGGGISVNIGTPGGMEGGDQAGDESGEVQSLPVLKMNRIASRVPLPYEGQMTYSFGLLEKTVEVKLKQPLDMKLLKAFGRTEPKSGSHALIVDPVEFIRNVDLVRYYTAKFKQGSSGGGANQAHAAEILKGRKAKEQAASSKP</sequence>
<dbReference type="RefSeq" id="WP_204816991.1">
    <property type="nucleotide sequence ID" value="NZ_JANHOF010000002.1"/>
</dbReference>